<accession>A0A2Z7AAX3</accession>
<feature type="coiled-coil region" evidence="1">
    <location>
        <begin position="245"/>
        <end position="279"/>
    </location>
</feature>
<sequence length="438" mass="48539">MLACWVDCPLPSAAVEITKIQLGKLISIPGVDEENWYKASLPKIPATDNGKAPLQIRDPIKGKPPKEIFSLILADTELGTSSARYCLNVNLSTVDISNILSVIVQDRSVATVFDSVVQSSPVLLLTDSSSVFSNEDDQMDIDHRSDSPDISHDSSMHFVEDDIHLEDDSAPDQFILPSSATAISASLAALRESFSNLVSNQSRDFRKTSDAHSKVMCKINHVERVFLDSLAEQNETFRGLFKRSRQEAQNDNNALSLALKALRTQNAILSTDLAATQKEKHKDNWLPLVLTFQNSLPFSLRAVMTKRGKIVAAAALNRLPMIKTDQVVAVVVDQMIRADMVESLSAEMLEQEAAVVKVGEEVIRVDQRENYPVVVVSHRFVEETQKGEAVDHHGEGANCKCRLLNLISFDDLISDAIIRVLTLAKLRHLDKLKRQHLV</sequence>
<name>A0A2Z7AAX3_9LAMI</name>
<keyword evidence="3" id="KW-1185">Reference proteome</keyword>
<evidence type="ECO:0000256" key="1">
    <source>
        <dbReference type="SAM" id="Coils"/>
    </source>
</evidence>
<reference evidence="2 3" key="1">
    <citation type="journal article" date="2015" name="Proc. Natl. Acad. Sci. U.S.A.">
        <title>The resurrection genome of Boea hygrometrica: A blueprint for survival of dehydration.</title>
        <authorList>
            <person name="Xiao L."/>
            <person name="Yang G."/>
            <person name="Zhang L."/>
            <person name="Yang X."/>
            <person name="Zhao S."/>
            <person name="Ji Z."/>
            <person name="Zhou Q."/>
            <person name="Hu M."/>
            <person name="Wang Y."/>
            <person name="Chen M."/>
            <person name="Xu Y."/>
            <person name="Jin H."/>
            <person name="Xiao X."/>
            <person name="Hu G."/>
            <person name="Bao F."/>
            <person name="Hu Y."/>
            <person name="Wan P."/>
            <person name="Li L."/>
            <person name="Deng X."/>
            <person name="Kuang T."/>
            <person name="Xiang C."/>
            <person name="Zhu J.K."/>
            <person name="Oliver M.J."/>
            <person name="He Y."/>
        </authorList>
    </citation>
    <scope>NUCLEOTIDE SEQUENCE [LARGE SCALE GENOMIC DNA]</scope>
    <source>
        <strain evidence="3">cv. XS01</strain>
    </source>
</reference>
<organism evidence="2 3">
    <name type="scientific">Dorcoceras hygrometricum</name>
    <dbReference type="NCBI Taxonomy" id="472368"/>
    <lineage>
        <taxon>Eukaryota</taxon>
        <taxon>Viridiplantae</taxon>
        <taxon>Streptophyta</taxon>
        <taxon>Embryophyta</taxon>
        <taxon>Tracheophyta</taxon>
        <taxon>Spermatophyta</taxon>
        <taxon>Magnoliopsida</taxon>
        <taxon>eudicotyledons</taxon>
        <taxon>Gunneridae</taxon>
        <taxon>Pentapetalae</taxon>
        <taxon>asterids</taxon>
        <taxon>lamiids</taxon>
        <taxon>Lamiales</taxon>
        <taxon>Gesneriaceae</taxon>
        <taxon>Didymocarpoideae</taxon>
        <taxon>Trichosporeae</taxon>
        <taxon>Loxocarpinae</taxon>
        <taxon>Dorcoceras</taxon>
    </lineage>
</organism>
<dbReference type="EMBL" id="KV017190">
    <property type="protein sequence ID" value="KZV18832.1"/>
    <property type="molecule type" value="Genomic_DNA"/>
</dbReference>
<protein>
    <submittedName>
        <fullName evidence="2">Uncharacterized protein</fullName>
    </submittedName>
</protein>
<keyword evidence="1" id="KW-0175">Coiled coil</keyword>
<evidence type="ECO:0000313" key="2">
    <source>
        <dbReference type="EMBL" id="KZV18832.1"/>
    </source>
</evidence>
<gene>
    <name evidence="2" type="ORF">F511_09655</name>
</gene>
<proteinExistence type="predicted"/>
<dbReference type="Proteomes" id="UP000250235">
    <property type="component" value="Unassembled WGS sequence"/>
</dbReference>
<dbReference type="AlphaFoldDB" id="A0A2Z7AAX3"/>
<evidence type="ECO:0000313" key="3">
    <source>
        <dbReference type="Proteomes" id="UP000250235"/>
    </source>
</evidence>